<evidence type="ECO:0000313" key="3">
    <source>
        <dbReference type="Proteomes" id="UP001607303"/>
    </source>
</evidence>
<feature type="region of interest" description="Disordered" evidence="1">
    <location>
        <begin position="119"/>
        <end position="140"/>
    </location>
</feature>
<gene>
    <name evidence="2" type="ORF">V1477_001861</name>
</gene>
<sequence length="284" mass="32322">MKNLDSGIRGKVSSGGGKTWSGGKRAAWRCGAAIAASVGRAPSRGAYVLSAPTGFERQREARYIVNVISHSYTGVKSLGFVNTRCVIDPTLSDTKIQFVKIYVHSYRARRNDLVSRYRELPKKKKEKGTRRRKEEKKTQNVEMSVKGVVSSVKNRERVSGSTFWRHSWHCSAYLPREVALARLTDSQLPTQQARSLENMIRAKIDKKIKGSLFHIFRLISFYFALPCFDPFRAGGYFTNQKPESFDLPNIIHVYHYTVLEQLVDRHSISNRICPLKGSQDYQIT</sequence>
<evidence type="ECO:0000256" key="1">
    <source>
        <dbReference type="SAM" id="MobiDB-lite"/>
    </source>
</evidence>
<evidence type="ECO:0000313" key="2">
    <source>
        <dbReference type="EMBL" id="KAL2749790.1"/>
    </source>
</evidence>
<protein>
    <submittedName>
        <fullName evidence="2">Spermatogenesis-associated protein 13 isoform X3</fullName>
    </submittedName>
</protein>
<reference evidence="2 3" key="1">
    <citation type="journal article" date="2024" name="Ann. Entomol. Soc. Am.">
        <title>Genomic analyses of the southern and eastern yellowjacket wasps (Hymenoptera: Vespidae) reveal evolutionary signatures of social life.</title>
        <authorList>
            <person name="Catto M.A."/>
            <person name="Caine P.B."/>
            <person name="Orr S.E."/>
            <person name="Hunt B.G."/>
            <person name="Goodisman M.A.D."/>
        </authorList>
    </citation>
    <scope>NUCLEOTIDE SEQUENCE [LARGE SCALE GENOMIC DNA]</scope>
    <source>
        <strain evidence="2">232</strain>
        <tissue evidence="2">Head and thorax</tissue>
    </source>
</reference>
<name>A0ABD2CXF8_VESMC</name>
<dbReference type="Proteomes" id="UP001607303">
    <property type="component" value="Unassembled WGS sequence"/>
</dbReference>
<accession>A0ABD2CXF8</accession>
<dbReference type="EMBL" id="JAYRBN010000026">
    <property type="protein sequence ID" value="KAL2749790.1"/>
    <property type="molecule type" value="Genomic_DNA"/>
</dbReference>
<organism evidence="2 3">
    <name type="scientific">Vespula maculifrons</name>
    <name type="common">Eastern yellow jacket</name>
    <name type="synonym">Wasp</name>
    <dbReference type="NCBI Taxonomy" id="7453"/>
    <lineage>
        <taxon>Eukaryota</taxon>
        <taxon>Metazoa</taxon>
        <taxon>Ecdysozoa</taxon>
        <taxon>Arthropoda</taxon>
        <taxon>Hexapoda</taxon>
        <taxon>Insecta</taxon>
        <taxon>Pterygota</taxon>
        <taxon>Neoptera</taxon>
        <taxon>Endopterygota</taxon>
        <taxon>Hymenoptera</taxon>
        <taxon>Apocrita</taxon>
        <taxon>Aculeata</taxon>
        <taxon>Vespoidea</taxon>
        <taxon>Vespidae</taxon>
        <taxon>Vespinae</taxon>
        <taxon>Vespula</taxon>
    </lineage>
</organism>
<comment type="caution">
    <text evidence="2">The sequence shown here is derived from an EMBL/GenBank/DDBJ whole genome shotgun (WGS) entry which is preliminary data.</text>
</comment>
<keyword evidence="3" id="KW-1185">Reference proteome</keyword>
<feature type="compositionally biased region" description="Basic residues" evidence="1">
    <location>
        <begin position="121"/>
        <end position="134"/>
    </location>
</feature>
<dbReference type="AlphaFoldDB" id="A0ABD2CXF8"/>
<proteinExistence type="predicted"/>